<sequence>MSIDTFEKTNLFWQFSLLEQQVGEWLEYQFSRLHLDTPEWSLGRSIASWLNKLLNFLFWILLGLFLAWLVWRLWQKLSPDFDSWLTRVRSYNGKSAKTAESGMSEKVWLARSQELYQKGNYREACRCVYFAMLHYLHAKAILPDKSSRTDGEYLQLLQLSGVSMQPYETLITTHEQICFRDTEVHRENYEQCQQAYREISQQ</sequence>
<proteinExistence type="predicted"/>
<protein>
    <submittedName>
        <fullName evidence="3">DUF4129 domain-containing protein</fullName>
    </submittedName>
</protein>
<feature type="domain" description="Protein-glutamine gamma-glutamyltransferase-like C-terminal" evidence="2">
    <location>
        <begin position="129"/>
        <end position="197"/>
    </location>
</feature>
<dbReference type="AlphaFoldDB" id="A0AAP5ICV8"/>
<keyword evidence="1" id="KW-0812">Transmembrane</keyword>
<comment type="caution">
    <text evidence="3">The sequence shown here is derived from an EMBL/GenBank/DDBJ whole genome shotgun (WGS) entry which is preliminary data.</text>
</comment>
<keyword evidence="1" id="KW-0472">Membrane</keyword>
<dbReference type="EMBL" id="JAALHA020000023">
    <property type="protein sequence ID" value="MDR9899231.1"/>
    <property type="molecule type" value="Genomic_DNA"/>
</dbReference>
<accession>A0AAP5ICV8</accession>
<evidence type="ECO:0000256" key="1">
    <source>
        <dbReference type="SAM" id="Phobius"/>
    </source>
</evidence>
<dbReference type="Proteomes" id="UP000667802">
    <property type="component" value="Unassembled WGS sequence"/>
</dbReference>
<reference evidence="4" key="1">
    <citation type="journal article" date="2021" name="Science">
        <title>Hunting the eagle killer: A cyanobacterial neurotoxin causes vacuolar myelinopathy.</title>
        <authorList>
            <person name="Breinlinger S."/>
            <person name="Phillips T.J."/>
            <person name="Haram B.N."/>
            <person name="Mares J."/>
            <person name="Martinez Yerena J.A."/>
            <person name="Hrouzek P."/>
            <person name="Sobotka R."/>
            <person name="Henderson W.M."/>
            <person name="Schmieder P."/>
            <person name="Williams S.M."/>
            <person name="Lauderdale J.D."/>
            <person name="Wilde H.D."/>
            <person name="Gerrin W."/>
            <person name="Kust A."/>
            <person name="Washington J.W."/>
            <person name="Wagner C."/>
            <person name="Geier B."/>
            <person name="Liebeke M."/>
            <person name="Enke H."/>
            <person name="Niedermeyer T.H.J."/>
            <person name="Wilde S.B."/>
        </authorList>
    </citation>
    <scope>NUCLEOTIDE SEQUENCE [LARGE SCALE GENOMIC DNA]</scope>
    <source>
        <strain evidence="4">Thurmond2011</strain>
    </source>
</reference>
<evidence type="ECO:0000313" key="4">
    <source>
        <dbReference type="Proteomes" id="UP000667802"/>
    </source>
</evidence>
<organism evidence="3 4">
    <name type="scientific">Aetokthonos hydrillicola Thurmond2011</name>
    <dbReference type="NCBI Taxonomy" id="2712845"/>
    <lineage>
        <taxon>Bacteria</taxon>
        <taxon>Bacillati</taxon>
        <taxon>Cyanobacteriota</taxon>
        <taxon>Cyanophyceae</taxon>
        <taxon>Nostocales</taxon>
        <taxon>Hapalosiphonaceae</taxon>
        <taxon>Aetokthonos</taxon>
    </lineage>
</organism>
<keyword evidence="4" id="KW-1185">Reference proteome</keyword>
<dbReference type="InterPro" id="IPR025403">
    <property type="entry name" value="TgpA-like_C"/>
</dbReference>
<keyword evidence="1" id="KW-1133">Transmembrane helix</keyword>
<name>A0AAP5ICV8_9CYAN</name>
<feature type="transmembrane region" description="Helical" evidence="1">
    <location>
        <begin position="56"/>
        <end position="74"/>
    </location>
</feature>
<dbReference type="Pfam" id="PF13559">
    <property type="entry name" value="DUF4129"/>
    <property type="match status" value="1"/>
</dbReference>
<evidence type="ECO:0000259" key="2">
    <source>
        <dbReference type="Pfam" id="PF13559"/>
    </source>
</evidence>
<evidence type="ECO:0000313" key="3">
    <source>
        <dbReference type="EMBL" id="MDR9899231.1"/>
    </source>
</evidence>
<gene>
    <name evidence="3" type="ORF">G7B40_032425</name>
</gene>